<name>A0A0D3JBZ0_EMIH1</name>
<accession>A0A0D3JBZ0</accession>
<reference evidence="2" key="2">
    <citation type="submission" date="2024-10" db="UniProtKB">
        <authorList>
            <consortium name="EnsemblProtists"/>
        </authorList>
    </citation>
    <scope>IDENTIFICATION</scope>
</reference>
<dbReference type="EnsemblProtists" id="EOD21025">
    <property type="protein sequence ID" value="EOD21025"/>
    <property type="gene ID" value="EMIHUDRAFT_463832"/>
</dbReference>
<dbReference type="HOGENOM" id="CLU_779456_0_0_1"/>
<protein>
    <recommendedName>
        <fullName evidence="4">RING-type domain-containing protein</fullName>
    </recommendedName>
</protein>
<evidence type="ECO:0008006" key="4">
    <source>
        <dbReference type="Google" id="ProtNLM"/>
    </source>
</evidence>
<dbReference type="AlphaFoldDB" id="A0A0D3JBZ0"/>
<evidence type="ECO:0000313" key="3">
    <source>
        <dbReference type="Proteomes" id="UP000013827"/>
    </source>
</evidence>
<feature type="compositionally biased region" description="Basic and acidic residues" evidence="1">
    <location>
        <begin position="285"/>
        <end position="294"/>
    </location>
</feature>
<organism evidence="2 3">
    <name type="scientific">Emiliania huxleyi (strain CCMP1516)</name>
    <dbReference type="NCBI Taxonomy" id="280463"/>
    <lineage>
        <taxon>Eukaryota</taxon>
        <taxon>Haptista</taxon>
        <taxon>Haptophyta</taxon>
        <taxon>Prymnesiophyceae</taxon>
        <taxon>Isochrysidales</taxon>
        <taxon>Noelaerhabdaceae</taxon>
        <taxon>Emiliania</taxon>
    </lineage>
</organism>
<dbReference type="KEGG" id="ehx:EMIHUDRAFT_463832"/>
<reference evidence="3" key="1">
    <citation type="journal article" date="2013" name="Nature">
        <title>Pan genome of the phytoplankton Emiliania underpins its global distribution.</title>
        <authorList>
            <person name="Read B.A."/>
            <person name="Kegel J."/>
            <person name="Klute M.J."/>
            <person name="Kuo A."/>
            <person name="Lefebvre S.C."/>
            <person name="Maumus F."/>
            <person name="Mayer C."/>
            <person name="Miller J."/>
            <person name="Monier A."/>
            <person name="Salamov A."/>
            <person name="Young J."/>
            <person name="Aguilar M."/>
            <person name="Claverie J.M."/>
            <person name="Frickenhaus S."/>
            <person name="Gonzalez K."/>
            <person name="Herman E.K."/>
            <person name="Lin Y.C."/>
            <person name="Napier J."/>
            <person name="Ogata H."/>
            <person name="Sarno A.F."/>
            <person name="Shmutz J."/>
            <person name="Schroeder D."/>
            <person name="de Vargas C."/>
            <person name="Verret F."/>
            <person name="von Dassow P."/>
            <person name="Valentin K."/>
            <person name="Van de Peer Y."/>
            <person name="Wheeler G."/>
            <person name="Dacks J.B."/>
            <person name="Delwiche C.F."/>
            <person name="Dyhrman S.T."/>
            <person name="Glockner G."/>
            <person name="John U."/>
            <person name="Richards T."/>
            <person name="Worden A.Z."/>
            <person name="Zhang X."/>
            <person name="Grigoriev I.V."/>
            <person name="Allen A.E."/>
            <person name="Bidle K."/>
            <person name="Borodovsky M."/>
            <person name="Bowler C."/>
            <person name="Brownlee C."/>
            <person name="Cock J.M."/>
            <person name="Elias M."/>
            <person name="Gladyshev V.N."/>
            <person name="Groth M."/>
            <person name="Guda C."/>
            <person name="Hadaegh A."/>
            <person name="Iglesias-Rodriguez M.D."/>
            <person name="Jenkins J."/>
            <person name="Jones B.M."/>
            <person name="Lawson T."/>
            <person name="Leese F."/>
            <person name="Lindquist E."/>
            <person name="Lobanov A."/>
            <person name="Lomsadze A."/>
            <person name="Malik S.B."/>
            <person name="Marsh M.E."/>
            <person name="Mackinder L."/>
            <person name="Mock T."/>
            <person name="Mueller-Roeber B."/>
            <person name="Pagarete A."/>
            <person name="Parker M."/>
            <person name="Probert I."/>
            <person name="Quesneville H."/>
            <person name="Raines C."/>
            <person name="Rensing S.A."/>
            <person name="Riano-Pachon D.M."/>
            <person name="Richier S."/>
            <person name="Rokitta S."/>
            <person name="Shiraiwa Y."/>
            <person name="Soanes D.M."/>
            <person name="van der Giezen M."/>
            <person name="Wahlund T.M."/>
            <person name="Williams B."/>
            <person name="Wilson W."/>
            <person name="Wolfe G."/>
            <person name="Wurch L.L."/>
        </authorList>
    </citation>
    <scope>NUCLEOTIDE SEQUENCE</scope>
</reference>
<sequence>MPSCIVCYEEKERAIVCAEGHATCEECLAPFVAGNADALSKTDLIASMADAAAARNDTAAVAKFEGRCLCPLSGHGCNAGPFEDKDVAAHVPSDVFCAFVGCKVHLPLARKLQDVVAKKQELSLQFPNARQCGRCSHGPVLFRGCSDLTTHHGQGGIDNSCGRCGWFAPHISMWPRWDPTAAALCRDNYPRTTRDGLEMTARLREAREEERRQWMQGVVVRRRAAREAPSRCDTILAFPQSWRPPETTLLSLQKTAHDPARMVSMEERRALRDDGWGVAQQLPSGERRWHDFDSRPPSWRRQQEPQEPPRQRRRVVVEGEWPPAYFDLPDRSATIDQVRATSAGVAGFARFGLGRV</sequence>
<dbReference type="GeneID" id="17266572"/>
<dbReference type="Proteomes" id="UP000013827">
    <property type="component" value="Unassembled WGS sequence"/>
</dbReference>
<feature type="compositionally biased region" description="Basic and acidic residues" evidence="1">
    <location>
        <begin position="301"/>
        <end position="310"/>
    </location>
</feature>
<dbReference type="RefSeq" id="XP_005773454.1">
    <property type="nucleotide sequence ID" value="XM_005773397.1"/>
</dbReference>
<dbReference type="PaxDb" id="2903-EOD21025"/>
<proteinExistence type="predicted"/>
<evidence type="ECO:0000256" key="1">
    <source>
        <dbReference type="SAM" id="MobiDB-lite"/>
    </source>
</evidence>
<evidence type="ECO:0000313" key="2">
    <source>
        <dbReference type="EnsemblProtists" id="EOD21025"/>
    </source>
</evidence>
<keyword evidence="3" id="KW-1185">Reference proteome</keyword>
<feature type="region of interest" description="Disordered" evidence="1">
    <location>
        <begin position="285"/>
        <end position="313"/>
    </location>
</feature>